<proteinExistence type="predicted"/>
<dbReference type="InterPro" id="IPR018253">
    <property type="entry name" value="DnaJ_domain_CS"/>
</dbReference>
<dbReference type="PROSITE" id="PS00636">
    <property type="entry name" value="DNAJ_1"/>
    <property type="match status" value="1"/>
</dbReference>
<evidence type="ECO:0000313" key="4">
    <source>
        <dbReference type="Proteomes" id="UP001171111"/>
    </source>
</evidence>
<accession>A0ABT8T6H8</accession>
<dbReference type="InterPro" id="IPR002939">
    <property type="entry name" value="DnaJ_C"/>
</dbReference>
<comment type="caution">
    <text evidence="3">The sequence shown here is derived from an EMBL/GenBank/DDBJ whole genome shotgun (WGS) entry which is preliminary data.</text>
</comment>
<dbReference type="InterPro" id="IPR008971">
    <property type="entry name" value="HSP40/DnaJ_pept-bd"/>
</dbReference>
<dbReference type="Proteomes" id="UP001171111">
    <property type="component" value="Unassembled WGS sequence"/>
</dbReference>
<dbReference type="PROSITE" id="PS50076">
    <property type="entry name" value="DNAJ_2"/>
    <property type="match status" value="1"/>
</dbReference>
<dbReference type="EMBL" id="JAULJQ010000001">
    <property type="protein sequence ID" value="MDO2408518.1"/>
    <property type="molecule type" value="Genomic_DNA"/>
</dbReference>
<dbReference type="RefSeq" id="WP_302243233.1">
    <property type="nucleotide sequence ID" value="NZ_JAULJQ010000001.1"/>
</dbReference>
<reference evidence="3 4" key="1">
    <citation type="submission" date="2023-06" db="EMBL/GenBank/DDBJ databases">
        <title>Campylobacter magnum sp. nov., isolated from cecal contents of domestic pigs (Sus scrofa domesticus).</title>
        <authorList>
            <person name="Papic B."/>
            <person name="Gruntar I."/>
        </authorList>
    </citation>
    <scope>NUCLEOTIDE SEQUENCE [LARGE SCALE GENOMIC DNA]</scope>
    <source>
        <strain evidence="4">34484-21</strain>
    </source>
</reference>
<evidence type="ECO:0000259" key="2">
    <source>
        <dbReference type="PROSITE" id="PS50076"/>
    </source>
</evidence>
<sequence>MANSLYETLGVAKGASSDEIKKAYRKLAKEYHPDINKSPEAEEKFKEINAAYEILSDEKKREQYDKYGDSMFGGQDFSDFYKGGGSDINDILNSLFGGFGGFKSSGFKGGSSRASFGGFDFFGQGASGFDSSSYGSNDEHMSITISLADAINGASKTIRGSGGEVSFKIPSGIQNGEKLRLKGKAARGADIILSVNIASDEVFERDGDDLKARLEVPLKTALFGGSVSFKTHKKEVSLKIAAGTKNGQKIRLKGYGVPNRKSGIIGDLYLEVNVILPEISRLSPELVELLKKEL</sequence>
<organism evidence="3 4">
    <name type="scientific">Campylobacter magnus</name>
    <dbReference type="NCBI Taxonomy" id="3026462"/>
    <lineage>
        <taxon>Bacteria</taxon>
        <taxon>Pseudomonadati</taxon>
        <taxon>Campylobacterota</taxon>
        <taxon>Epsilonproteobacteria</taxon>
        <taxon>Campylobacterales</taxon>
        <taxon>Campylobacteraceae</taxon>
        <taxon>Campylobacter</taxon>
    </lineage>
</organism>
<dbReference type="Pfam" id="PF00226">
    <property type="entry name" value="DnaJ"/>
    <property type="match status" value="1"/>
</dbReference>
<dbReference type="SUPFAM" id="SSF46565">
    <property type="entry name" value="Chaperone J-domain"/>
    <property type="match status" value="1"/>
</dbReference>
<evidence type="ECO:0000313" key="3">
    <source>
        <dbReference type="EMBL" id="MDO2408518.1"/>
    </source>
</evidence>
<keyword evidence="4" id="KW-1185">Reference proteome</keyword>
<dbReference type="InterPro" id="IPR001623">
    <property type="entry name" value="DnaJ_domain"/>
</dbReference>
<dbReference type="InterPro" id="IPR036869">
    <property type="entry name" value="J_dom_sf"/>
</dbReference>
<gene>
    <name evidence="3" type="ORF">Q2362_00205</name>
</gene>
<dbReference type="PRINTS" id="PR00625">
    <property type="entry name" value="JDOMAIN"/>
</dbReference>
<evidence type="ECO:0000256" key="1">
    <source>
        <dbReference type="ARBA" id="ARBA00023186"/>
    </source>
</evidence>
<dbReference type="PANTHER" id="PTHR43096">
    <property type="entry name" value="DNAJ HOMOLOG 1, MITOCHONDRIAL-RELATED"/>
    <property type="match status" value="1"/>
</dbReference>
<dbReference type="Gene3D" id="1.10.287.110">
    <property type="entry name" value="DnaJ domain"/>
    <property type="match status" value="1"/>
</dbReference>
<dbReference type="Pfam" id="PF01556">
    <property type="entry name" value="DnaJ_C"/>
    <property type="match status" value="1"/>
</dbReference>
<keyword evidence="1" id="KW-0143">Chaperone</keyword>
<dbReference type="CDD" id="cd06257">
    <property type="entry name" value="DnaJ"/>
    <property type="match status" value="1"/>
</dbReference>
<dbReference type="PANTHER" id="PTHR43096:SF52">
    <property type="entry name" value="DNAJ HOMOLOG 1, MITOCHONDRIAL-RELATED"/>
    <property type="match status" value="1"/>
</dbReference>
<feature type="domain" description="J" evidence="2">
    <location>
        <begin position="4"/>
        <end position="68"/>
    </location>
</feature>
<dbReference type="SUPFAM" id="SSF49493">
    <property type="entry name" value="HSP40/DnaJ peptide-binding domain"/>
    <property type="match status" value="2"/>
</dbReference>
<name>A0ABT8T6H8_9BACT</name>
<dbReference type="SMART" id="SM00271">
    <property type="entry name" value="DnaJ"/>
    <property type="match status" value="1"/>
</dbReference>
<dbReference type="Gene3D" id="2.60.260.20">
    <property type="entry name" value="Urease metallochaperone UreE, N-terminal domain"/>
    <property type="match status" value="2"/>
</dbReference>
<protein>
    <submittedName>
        <fullName evidence="3">DnaJ C-terminal domain-containing protein</fullName>
    </submittedName>
</protein>
<dbReference type="CDD" id="cd10747">
    <property type="entry name" value="DnaJ_C"/>
    <property type="match status" value="1"/>
</dbReference>